<gene>
    <name evidence="1" type="ORF">pv_135</name>
</gene>
<keyword evidence="2" id="KW-1185">Reference proteome</keyword>
<name>W5S5Y1_9VIRU</name>
<evidence type="ECO:0000313" key="2">
    <source>
        <dbReference type="Proteomes" id="UP000202176"/>
    </source>
</evidence>
<dbReference type="EMBL" id="KF740664">
    <property type="protein sequence ID" value="AHH01702.1"/>
    <property type="molecule type" value="Genomic_DNA"/>
</dbReference>
<dbReference type="GeneID" id="18266163"/>
<dbReference type="Proteomes" id="UP000202176">
    <property type="component" value="Segment"/>
</dbReference>
<protein>
    <recommendedName>
        <fullName evidence="3">Deoxynucleoside monophosphate kinase</fullName>
    </recommendedName>
</protein>
<dbReference type="Gene3D" id="3.40.50.300">
    <property type="entry name" value="P-loop containing nucleotide triphosphate hydrolases"/>
    <property type="match status" value="1"/>
</dbReference>
<evidence type="ECO:0000313" key="1">
    <source>
        <dbReference type="EMBL" id="AHH01702.1"/>
    </source>
</evidence>
<dbReference type="KEGG" id="vg:18266163"/>
<evidence type="ECO:0008006" key="3">
    <source>
        <dbReference type="Google" id="ProtNLM"/>
    </source>
</evidence>
<organism evidence="1 2">
    <name type="scientific">Pithovirus sibericum</name>
    <dbReference type="NCBI Taxonomy" id="1450746"/>
    <lineage>
        <taxon>Viruses</taxon>
        <taxon>Pithoviruses</taxon>
        <taxon>Orthopithovirinae</taxon>
        <taxon>Alphapithovirus</taxon>
        <taxon>Alphapithovirus sibericum</taxon>
    </lineage>
</organism>
<sequence length="224" mass="25487">MSILGVTAYKTTGKDTLCKALPRASFHPYYESAPLPSTKLFWIVYSDSMDMGKIVEFLSIPRQRVAFADRLKENVHSRLGISHFPAEKLEEMKEQPIMVDGVQTTLRELYIEEGARGRAIDPMIWIRLALEPVMSESSNIAVTDVRFQNEISFLSKLKDEIPFLSCRIFRSNVPIPPSNQSSEHDLDSISTDLLLVTSIEDFERAKAIFPQYSNFKPTLIIIEN</sequence>
<accession>W5S5Y1</accession>
<dbReference type="OrthoDB" id="33984at10239"/>
<proteinExistence type="predicted"/>
<dbReference type="InterPro" id="IPR027417">
    <property type="entry name" value="P-loop_NTPase"/>
</dbReference>
<reference evidence="1 2" key="1">
    <citation type="journal article" date="2014" name="Proc. Natl. Acad. Sci. U.S.A.">
        <title>Thirty-thousand-year-old distant relative of giant icosahedral DNA viruses with a pandoravirus morphology.</title>
        <authorList>
            <person name="Legendre M."/>
            <person name="Bartoli J."/>
            <person name="Shmakova L."/>
            <person name="Jeudy S."/>
            <person name="Labadie K."/>
            <person name="Adrait A."/>
            <person name="Lescot M."/>
            <person name="Poirot O."/>
            <person name="Bertaux L."/>
            <person name="Bruley C."/>
            <person name="Coute Y."/>
            <person name="Rivkina E."/>
            <person name="Abergel C."/>
            <person name="Claverie J.M."/>
        </authorList>
    </citation>
    <scope>NUCLEOTIDE SEQUENCE [LARGE SCALE GENOMIC DNA]</scope>
    <source>
        <strain evidence="1">P1084-T</strain>
    </source>
</reference>
<dbReference type="RefSeq" id="YP_009001037.1">
    <property type="nucleotide sequence ID" value="NC_023423.1"/>
</dbReference>